<dbReference type="EMBL" id="WOFH01000008">
    <property type="protein sequence ID" value="MUN39445.1"/>
    <property type="molecule type" value="Genomic_DNA"/>
</dbReference>
<dbReference type="Gene3D" id="3.40.630.30">
    <property type="match status" value="1"/>
</dbReference>
<dbReference type="Gene3D" id="3.40.50.1000">
    <property type="entry name" value="HAD superfamily/HAD-like"/>
    <property type="match status" value="1"/>
</dbReference>
<organism evidence="3 4">
    <name type="scientific">Actinomadura litoris</name>
    <dbReference type="NCBI Taxonomy" id="2678616"/>
    <lineage>
        <taxon>Bacteria</taxon>
        <taxon>Bacillati</taxon>
        <taxon>Actinomycetota</taxon>
        <taxon>Actinomycetes</taxon>
        <taxon>Streptosporangiales</taxon>
        <taxon>Thermomonosporaceae</taxon>
        <taxon>Actinomadura</taxon>
    </lineage>
</organism>
<dbReference type="GO" id="GO:0008324">
    <property type="term" value="F:monoatomic cation transmembrane transporter activity"/>
    <property type="evidence" value="ECO:0007669"/>
    <property type="project" value="InterPro"/>
</dbReference>
<dbReference type="InterPro" id="IPR036514">
    <property type="entry name" value="SGNH_hydro_sf"/>
</dbReference>
<dbReference type="Proteomes" id="UP000432015">
    <property type="component" value="Unassembled WGS sequence"/>
</dbReference>
<dbReference type="GO" id="GO:0016747">
    <property type="term" value="F:acyltransferase activity, transferring groups other than amino-acyl groups"/>
    <property type="evidence" value="ECO:0007669"/>
    <property type="project" value="InterPro"/>
</dbReference>
<evidence type="ECO:0000313" key="4">
    <source>
        <dbReference type="Proteomes" id="UP000432015"/>
    </source>
</evidence>
<accession>A0A7K1L5B4</accession>
<dbReference type="NCBIfam" id="TIGR01686">
    <property type="entry name" value="FkbH"/>
    <property type="match status" value="1"/>
</dbReference>
<feature type="domain" description="N-acetyltransferase" evidence="1">
    <location>
        <begin position="454"/>
        <end position="611"/>
    </location>
</feature>
<evidence type="ECO:0000259" key="1">
    <source>
        <dbReference type="PROSITE" id="PS51186"/>
    </source>
</evidence>
<evidence type="ECO:0000259" key="2">
    <source>
        <dbReference type="PROSITE" id="PS51202"/>
    </source>
</evidence>
<dbReference type="SUPFAM" id="SSF56784">
    <property type="entry name" value="HAD-like"/>
    <property type="match status" value="1"/>
</dbReference>
<dbReference type="InterPro" id="IPR036412">
    <property type="entry name" value="HAD-like_sf"/>
</dbReference>
<comment type="caution">
    <text evidence="3">The sequence shown here is derived from an EMBL/GenBank/DDBJ whole genome shotgun (WGS) entry which is preliminary data.</text>
</comment>
<dbReference type="InterPro" id="IPR010037">
    <property type="entry name" value="FkbH_domain"/>
</dbReference>
<dbReference type="Gene3D" id="3.40.50.1110">
    <property type="entry name" value="SGNH hydrolase"/>
    <property type="match status" value="1"/>
</dbReference>
<dbReference type="InterPro" id="IPR000182">
    <property type="entry name" value="GNAT_dom"/>
</dbReference>
<dbReference type="InterPro" id="IPR016181">
    <property type="entry name" value="Acyl_CoA_acyltransferase"/>
</dbReference>
<reference evidence="3 4" key="1">
    <citation type="submission" date="2019-11" db="EMBL/GenBank/DDBJ databases">
        <authorList>
            <person name="Cao P."/>
        </authorList>
    </citation>
    <scope>NUCLEOTIDE SEQUENCE [LARGE SCALE GENOMIC DNA]</scope>
    <source>
        <strain evidence="3 4">NEAU-AAG5</strain>
    </source>
</reference>
<dbReference type="SUPFAM" id="SSF55729">
    <property type="entry name" value="Acyl-CoA N-acyltransferases (Nat)"/>
    <property type="match status" value="1"/>
</dbReference>
<sequence length="631" mass="68408">MGAEQISAWLRAGRLAARYPEVPGLLADLDATALARAGRLLARLDPDEVARHHPGIPSVTVAITGHGTLAPLVPALTAELARHGLLLRPFSGDFDGYVFDLSDPGSALYAVDPDIALCVLDPAVVFDEVAVPWRPEDVERVLAGKLRLIEWLAERFAAVARGTLVLNTLPLPSLLTSQLTDHRSRARLGAAWREAGAALLRLSAAQESLVTLDLDALVAEGVPATDSRMDLYARMHLSAGLLGRYAREIGHLARDLTGRTKKCLVVDLDGTLWGGVLGDDGREGIEVGESHRGEAFRAFQRTVKQIGSQGVLLAAVSKNDPEPVREVLREHPGMVLREDDFVRVVANWRPKHDNLAELADDLNIGVDSLVFADDSAFERGLVRRELPGVAVVALDGEPALHAERLLADGWFDSRDLTADDRARAARYREELARRDFLDTFDSLEGYLAELDVRVRLEPVTEAQVPRVSQLTLRTNQFNLTTRRLQPADVRALAADPDASVLAIHSADRFGDNGLVGAVFLRRDGAVLHIDNFLLSCRVFSRGIEQACLTAVLRHGAATGAKAVLAPYRPTARNGKVRDFYPRHGFSRVGGGSGDAEETGGTEAAEFRHDLRSIAAPPAHLRLIDGLGGETQ</sequence>
<dbReference type="PROSITE" id="PS51202">
    <property type="entry name" value="RCK_C"/>
    <property type="match status" value="1"/>
</dbReference>
<dbReference type="InterPro" id="IPR010033">
    <property type="entry name" value="HAD_SF_ppase_IIIC"/>
</dbReference>
<dbReference type="NCBIfam" id="TIGR01681">
    <property type="entry name" value="HAD-SF-IIIC"/>
    <property type="match status" value="1"/>
</dbReference>
<dbReference type="PROSITE" id="PS51186">
    <property type="entry name" value="GNAT"/>
    <property type="match status" value="1"/>
</dbReference>
<proteinExistence type="predicted"/>
<keyword evidence="4" id="KW-1185">Reference proteome</keyword>
<dbReference type="GO" id="GO:0006813">
    <property type="term" value="P:potassium ion transport"/>
    <property type="evidence" value="ECO:0007669"/>
    <property type="project" value="InterPro"/>
</dbReference>
<protein>
    <submittedName>
        <fullName evidence="3">HAD-IIIC family phosphatase</fullName>
    </submittedName>
</protein>
<gene>
    <name evidence="3" type="ORF">GNZ18_23000</name>
</gene>
<feature type="domain" description="RCK C-terminal" evidence="2">
    <location>
        <begin position="275"/>
        <end position="361"/>
    </location>
</feature>
<name>A0A7K1L5B4_9ACTN</name>
<dbReference type="InterPro" id="IPR023214">
    <property type="entry name" value="HAD_sf"/>
</dbReference>
<dbReference type="AlphaFoldDB" id="A0A7K1L5B4"/>
<dbReference type="InterPro" id="IPR006037">
    <property type="entry name" value="RCK_C"/>
</dbReference>
<evidence type="ECO:0000313" key="3">
    <source>
        <dbReference type="EMBL" id="MUN39445.1"/>
    </source>
</evidence>